<dbReference type="EnsemblProtists" id="EKX34079">
    <property type="protein sequence ID" value="EKX34079"/>
    <property type="gene ID" value="GUITHDRAFT_147476"/>
</dbReference>
<dbReference type="PaxDb" id="55529-EKX34079"/>
<organism evidence="2">
    <name type="scientific">Guillardia theta (strain CCMP2712)</name>
    <name type="common">Cryptophyte</name>
    <dbReference type="NCBI Taxonomy" id="905079"/>
    <lineage>
        <taxon>Eukaryota</taxon>
        <taxon>Cryptophyceae</taxon>
        <taxon>Pyrenomonadales</taxon>
        <taxon>Geminigeraceae</taxon>
        <taxon>Guillardia</taxon>
    </lineage>
</organism>
<dbReference type="PANTHER" id="PTHR31984">
    <property type="entry name" value="TRANSPORTER, PUTATIVE (DUF179)-RELATED"/>
    <property type="match status" value="1"/>
</dbReference>
<sequence length="531" mass="58782">MLAAFAPLHLLPLPSPSSDIRTKLATRASSSSSSLTTGRFSILGRRKGRLGEVRCSGTEGGEVGEPGADWRSFRAKLVAQEKSSSTSLHDSDEWAYNAGEFVEQGSVLLGGSETMLGFGLRQQYFHKCVLLVLYHNKDFTKGVIINRPTLMTTKRGWRRWYGGDVQGITAPEFVQEEVCLHRIQHPAAQEVSATVIEGVSYCSLQDAERLVEAGVAKKEDFWLLVGYAGWAPGQLQNEIDQRNSWHVASASSVLLNQLINQAATADTMDAGISVWETLMSKIGLKEKIEQDKHKFADEMLREWTRTLLADPKPDSKAVEKLLEAARRRQERNTKINFKNDQAIKKRRVHFGGEYAFGSSSSSSAVLWLHGSKDLLAAGCGSLVAKEEADGEKYFICKCSGADAVKAISRKEASEDDFMLITGFCIWPKGKLAVETTRQQASKGLTLPEGGLEAEIDAGKFHVLDRFSYDDWQKLVQQADPAESLVDNGTGVWETAAGGEERRKIEGNQEERRREQLADEALEEFVRLFLSS</sequence>
<dbReference type="GeneID" id="17290824"/>
<evidence type="ECO:0000313" key="3">
    <source>
        <dbReference type="EnsemblProtists" id="EKX34079"/>
    </source>
</evidence>
<dbReference type="HOGENOM" id="CLU_433148_0_0_1"/>
<evidence type="ECO:0000256" key="1">
    <source>
        <dbReference type="SAM" id="MobiDB-lite"/>
    </source>
</evidence>
<evidence type="ECO:0000313" key="4">
    <source>
        <dbReference type="Proteomes" id="UP000011087"/>
    </source>
</evidence>
<dbReference type="Proteomes" id="UP000011087">
    <property type="component" value="Unassembled WGS sequence"/>
</dbReference>
<reference evidence="4" key="2">
    <citation type="submission" date="2012-11" db="EMBL/GenBank/DDBJ databases">
        <authorList>
            <person name="Kuo A."/>
            <person name="Curtis B.A."/>
            <person name="Tanifuji G."/>
            <person name="Burki F."/>
            <person name="Gruber A."/>
            <person name="Irimia M."/>
            <person name="Maruyama S."/>
            <person name="Arias M.C."/>
            <person name="Ball S.G."/>
            <person name="Gile G.H."/>
            <person name="Hirakawa Y."/>
            <person name="Hopkins J.F."/>
            <person name="Rensing S.A."/>
            <person name="Schmutz J."/>
            <person name="Symeonidi A."/>
            <person name="Elias M."/>
            <person name="Eveleigh R.J."/>
            <person name="Herman E.K."/>
            <person name="Klute M.J."/>
            <person name="Nakayama T."/>
            <person name="Obornik M."/>
            <person name="Reyes-Prieto A."/>
            <person name="Armbrust E.V."/>
            <person name="Aves S.J."/>
            <person name="Beiko R.G."/>
            <person name="Coutinho P."/>
            <person name="Dacks J.B."/>
            <person name="Durnford D.G."/>
            <person name="Fast N.M."/>
            <person name="Green B.R."/>
            <person name="Grisdale C."/>
            <person name="Hempe F."/>
            <person name="Henrissat B."/>
            <person name="Hoppner M.P."/>
            <person name="Ishida K.-I."/>
            <person name="Kim E."/>
            <person name="Koreny L."/>
            <person name="Kroth P.G."/>
            <person name="Liu Y."/>
            <person name="Malik S.-B."/>
            <person name="Maier U.G."/>
            <person name="McRose D."/>
            <person name="Mock T."/>
            <person name="Neilson J.A."/>
            <person name="Onodera N.T."/>
            <person name="Poole A.M."/>
            <person name="Pritham E.J."/>
            <person name="Richards T.A."/>
            <person name="Rocap G."/>
            <person name="Roy S.W."/>
            <person name="Sarai C."/>
            <person name="Schaack S."/>
            <person name="Shirato S."/>
            <person name="Slamovits C.H."/>
            <person name="Spencer D.F."/>
            <person name="Suzuki S."/>
            <person name="Worden A.Z."/>
            <person name="Zauner S."/>
            <person name="Barry K."/>
            <person name="Bell C."/>
            <person name="Bharti A.K."/>
            <person name="Crow J.A."/>
            <person name="Grimwood J."/>
            <person name="Kramer R."/>
            <person name="Lindquist E."/>
            <person name="Lucas S."/>
            <person name="Salamov A."/>
            <person name="McFadden G.I."/>
            <person name="Lane C.E."/>
            <person name="Keeling P.J."/>
            <person name="Gray M.W."/>
            <person name="Grigoriev I.V."/>
            <person name="Archibald J.M."/>
        </authorList>
    </citation>
    <scope>NUCLEOTIDE SEQUENCE</scope>
    <source>
        <strain evidence="4">CCMP2712</strain>
    </source>
</reference>
<dbReference type="EMBL" id="JH993120">
    <property type="protein sequence ID" value="EKX34079.1"/>
    <property type="molecule type" value="Genomic_DNA"/>
</dbReference>
<dbReference type="RefSeq" id="XP_005821059.1">
    <property type="nucleotide sequence ID" value="XM_005821002.1"/>
</dbReference>
<proteinExistence type="predicted"/>
<dbReference type="OrthoDB" id="272750at2759"/>
<dbReference type="AlphaFoldDB" id="L1IDU2"/>
<accession>L1IDU2</accession>
<feature type="region of interest" description="Disordered" evidence="1">
    <location>
        <begin position="495"/>
        <end position="515"/>
    </location>
</feature>
<reference evidence="2 4" key="1">
    <citation type="journal article" date="2012" name="Nature">
        <title>Algal genomes reveal evolutionary mosaicism and the fate of nucleomorphs.</title>
        <authorList>
            <consortium name="DOE Joint Genome Institute"/>
            <person name="Curtis B.A."/>
            <person name="Tanifuji G."/>
            <person name="Burki F."/>
            <person name="Gruber A."/>
            <person name="Irimia M."/>
            <person name="Maruyama S."/>
            <person name="Arias M.C."/>
            <person name="Ball S.G."/>
            <person name="Gile G.H."/>
            <person name="Hirakawa Y."/>
            <person name="Hopkins J.F."/>
            <person name="Kuo A."/>
            <person name="Rensing S.A."/>
            <person name="Schmutz J."/>
            <person name="Symeonidi A."/>
            <person name="Elias M."/>
            <person name="Eveleigh R.J."/>
            <person name="Herman E.K."/>
            <person name="Klute M.J."/>
            <person name="Nakayama T."/>
            <person name="Obornik M."/>
            <person name="Reyes-Prieto A."/>
            <person name="Armbrust E.V."/>
            <person name="Aves S.J."/>
            <person name="Beiko R.G."/>
            <person name="Coutinho P."/>
            <person name="Dacks J.B."/>
            <person name="Durnford D.G."/>
            <person name="Fast N.M."/>
            <person name="Green B.R."/>
            <person name="Grisdale C.J."/>
            <person name="Hempel F."/>
            <person name="Henrissat B."/>
            <person name="Hoppner M.P."/>
            <person name="Ishida K."/>
            <person name="Kim E."/>
            <person name="Koreny L."/>
            <person name="Kroth P.G."/>
            <person name="Liu Y."/>
            <person name="Malik S.B."/>
            <person name="Maier U.G."/>
            <person name="McRose D."/>
            <person name="Mock T."/>
            <person name="Neilson J.A."/>
            <person name="Onodera N.T."/>
            <person name="Poole A.M."/>
            <person name="Pritham E.J."/>
            <person name="Richards T.A."/>
            <person name="Rocap G."/>
            <person name="Roy S.W."/>
            <person name="Sarai C."/>
            <person name="Schaack S."/>
            <person name="Shirato S."/>
            <person name="Slamovits C.H."/>
            <person name="Spencer D.F."/>
            <person name="Suzuki S."/>
            <person name="Worden A.Z."/>
            <person name="Zauner S."/>
            <person name="Barry K."/>
            <person name="Bell C."/>
            <person name="Bharti A.K."/>
            <person name="Crow J.A."/>
            <person name="Grimwood J."/>
            <person name="Kramer R."/>
            <person name="Lindquist E."/>
            <person name="Lucas S."/>
            <person name="Salamov A."/>
            <person name="McFadden G.I."/>
            <person name="Lane C.E."/>
            <person name="Keeling P.J."/>
            <person name="Gray M.W."/>
            <person name="Grigoriev I.V."/>
            <person name="Archibald J.M."/>
        </authorList>
    </citation>
    <scope>NUCLEOTIDE SEQUENCE</scope>
    <source>
        <strain evidence="2 4">CCMP2712</strain>
    </source>
</reference>
<dbReference type="SUPFAM" id="SSF143456">
    <property type="entry name" value="VC0467-like"/>
    <property type="match status" value="1"/>
</dbReference>
<feature type="compositionally biased region" description="Basic and acidic residues" evidence="1">
    <location>
        <begin position="498"/>
        <end position="515"/>
    </location>
</feature>
<reference evidence="3" key="3">
    <citation type="submission" date="2015-06" db="UniProtKB">
        <authorList>
            <consortium name="EnsemblProtists"/>
        </authorList>
    </citation>
    <scope>IDENTIFICATION</scope>
</reference>
<dbReference type="PANTHER" id="PTHR31984:SF17">
    <property type="entry name" value="TRANSCRIPTIONAL REGULATOR"/>
    <property type="match status" value="1"/>
</dbReference>
<keyword evidence="4" id="KW-1185">Reference proteome</keyword>
<dbReference type="Gene3D" id="3.40.1740.10">
    <property type="entry name" value="VC0467-like"/>
    <property type="match status" value="2"/>
</dbReference>
<dbReference type="OMA" id="SQWAYDS"/>
<gene>
    <name evidence="2" type="ORF">GUITHDRAFT_147476</name>
</gene>
<dbReference type="Pfam" id="PF02622">
    <property type="entry name" value="DUF179"/>
    <property type="match status" value="1"/>
</dbReference>
<dbReference type="KEGG" id="gtt:GUITHDRAFT_147476"/>
<protein>
    <submittedName>
        <fullName evidence="2 3">Uncharacterized protein</fullName>
    </submittedName>
</protein>
<evidence type="ECO:0000313" key="2">
    <source>
        <dbReference type="EMBL" id="EKX34079.1"/>
    </source>
</evidence>
<dbReference type="eggNOG" id="ENOG502S2PG">
    <property type="taxonomic scope" value="Eukaryota"/>
</dbReference>
<dbReference type="InterPro" id="IPR003774">
    <property type="entry name" value="AlgH-like"/>
</dbReference>
<name>L1IDU2_GUITC</name>